<feature type="transmembrane region" description="Helical" evidence="7">
    <location>
        <begin position="294"/>
        <end position="317"/>
    </location>
</feature>
<evidence type="ECO:0000256" key="5">
    <source>
        <dbReference type="ARBA" id="ARBA00022989"/>
    </source>
</evidence>
<feature type="transmembrane region" description="Helical" evidence="7">
    <location>
        <begin position="174"/>
        <end position="196"/>
    </location>
</feature>
<feature type="transmembrane region" description="Helical" evidence="7">
    <location>
        <begin position="78"/>
        <end position="97"/>
    </location>
</feature>
<dbReference type="Proteomes" id="UP000619101">
    <property type="component" value="Unassembled WGS sequence"/>
</dbReference>
<feature type="transmembrane region" description="Helical" evidence="7">
    <location>
        <begin position="323"/>
        <end position="348"/>
    </location>
</feature>
<dbReference type="InterPro" id="IPR036259">
    <property type="entry name" value="MFS_trans_sf"/>
</dbReference>
<dbReference type="PROSITE" id="PS50850">
    <property type="entry name" value="MFS"/>
    <property type="match status" value="1"/>
</dbReference>
<dbReference type="InterPro" id="IPR020846">
    <property type="entry name" value="MFS_dom"/>
</dbReference>
<feature type="transmembrane region" description="Helical" evidence="7">
    <location>
        <begin position="103"/>
        <end position="127"/>
    </location>
</feature>
<keyword evidence="2" id="KW-0813">Transport</keyword>
<evidence type="ECO:0000313" key="10">
    <source>
        <dbReference type="Proteomes" id="UP000619101"/>
    </source>
</evidence>
<proteinExistence type="predicted"/>
<evidence type="ECO:0000256" key="2">
    <source>
        <dbReference type="ARBA" id="ARBA00022448"/>
    </source>
</evidence>
<dbReference type="RefSeq" id="WP_191699322.1">
    <property type="nucleotide sequence ID" value="NZ_JACSPZ010000002.1"/>
</dbReference>
<evidence type="ECO:0000256" key="7">
    <source>
        <dbReference type="SAM" id="Phobius"/>
    </source>
</evidence>
<dbReference type="EMBL" id="JACSPZ010000002">
    <property type="protein sequence ID" value="MBD8036376.1"/>
    <property type="molecule type" value="Genomic_DNA"/>
</dbReference>
<dbReference type="InterPro" id="IPR001958">
    <property type="entry name" value="Tet-R_TetA/multi-R_MdtG-like"/>
</dbReference>
<feature type="transmembrane region" description="Helical" evidence="7">
    <location>
        <begin position="388"/>
        <end position="407"/>
    </location>
</feature>
<keyword evidence="4 7" id="KW-0812">Transmembrane</keyword>
<keyword evidence="5 7" id="KW-1133">Transmembrane helix</keyword>
<dbReference type="InterPro" id="IPR010290">
    <property type="entry name" value="TM_effector"/>
</dbReference>
<evidence type="ECO:0000256" key="6">
    <source>
        <dbReference type="ARBA" id="ARBA00023136"/>
    </source>
</evidence>
<feature type="transmembrane region" description="Helical" evidence="7">
    <location>
        <begin position="263"/>
        <end position="282"/>
    </location>
</feature>
<protein>
    <submittedName>
        <fullName evidence="9">MFS transporter</fullName>
    </submittedName>
</protein>
<dbReference type="PRINTS" id="PR01035">
    <property type="entry name" value="TCRTETA"/>
</dbReference>
<evidence type="ECO:0000256" key="3">
    <source>
        <dbReference type="ARBA" id="ARBA00022475"/>
    </source>
</evidence>
<comment type="caution">
    <text evidence="9">The sequence shown here is derived from an EMBL/GenBank/DDBJ whole genome shotgun (WGS) entry which is preliminary data.</text>
</comment>
<dbReference type="CDD" id="cd06173">
    <property type="entry name" value="MFS_MefA_like"/>
    <property type="match status" value="1"/>
</dbReference>
<evidence type="ECO:0000256" key="4">
    <source>
        <dbReference type="ARBA" id="ARBA00022692"/>
    </source>
</evidence>
<dbReference type="PANTHER" id="PTHR23513">
    <property type="entry name" value="INTEGRAL MEMBRANE EFFLUX PROTEIN-RELATED"/>
    <property type="match status" value="1"/>
</dbReference>
<evidence type="ECO:0000256" key="1">
    <source>
        <dbReference type="ARBA" id="ARBA00004651"/>
    </source>
</evidence>
<feature type="domain" description="Major facilitator superfamily (MFS) profile" evidence="8">
    <location>
        <begin position="13"/>
        <end position="413"/>
    </location>
</feature>
<gene>
    <name evidence="9" type="ORF">H9635_06440</name>
</gene>
<dbReference type="PANTHER" id="PTHR23513:SF6">
    <property type="entry name" value="MAJOR FACILITATOR SUPERFAMILY ASSOCIATED DOMAIN-CONTAINING PROTEIN"/>
    <property type="match status" value="1"/>
</dbReference>
<sequence length="431" mass="47417">MTEQLKLKKATYNLYTFFISKMIGSLGGSVYSFGLSMYILSLTGSSLSFATVIVLSFLPRIILSPVAGVLGDRLPRKWLVLGGQAGVILTISTLLLYTHEFGLSLPAIYITTFFNGIFLTFSSVSFSASIANMVDEARLQRAMSFNQLSYSISGIAGPILGGVLFGFVSMEMFLMIFIGAAIITLTLESTMNFTLYKKERTTTEESPKESMLESLKSGFRYVNKKPIIKAILWTALWLNLFFTAINVGGDFILLTILHLDPKLIGLTEAGAAVGVFVTSIYFASRSNVKFPLLIVKRSTFAMSVVVIAAALPLIIQFSTMMNFIYYFIIMLFFGSLGVITNTPIGVIMQTSIDEEYRGRVFGIIEMMATAAMPIGTLGFGILYDIIPAQYILLFSGTVLIAIVLILLRRSIIEMAHPELKAERVEVEAVPE</sequence>
<evidence type="ECO:0000313" key="9">
    <source>
        <dbReference type="EMBL" id="MBD8036376.1"/>
    </source>
</evidence>
<keyword evidence="6 7" id="KW-0472">Membrane</keyword>
<feature type="transmembrane region" description="Helical" evidence="7">
    <location>
        <begin position="148"/>
        <end position="168"/>
    </location>
</feature>
<keyword evidence="3" id="KW-1003">Cell membrane</keyword>
<keyword evidence="10" id="KW-1185">Reference proteome</keyword>
<dbReference type="Gene3D" id="1.20.1250.20">
    <property type="entry name" value="MFS general substrate transporter like domains"/>
    <property type="match status" value="1"/>
</dbReference>
<accession>A0ABR8XWR1</accession>
<organism evidence="9 10">
    <name type="scientific">Solibacillus faecavium</name>
    <dbReference type="NCBI Taxonomy" id="2762221"/>
    <lineage>
        <taxon>Bacteria</taxon>
        <taxon>Bacillati</taxon>
        <taxon>Bacillota</taxon>
        <taxon>Bacilli</taxon>
        <taxon>Bacillales</taxon>
        <taxon>Caryophanaceae</taxon>
        <taxon>Solibacillus</taxon>
    </lineage>
</organism>
<dbReference type="Pfam" id="PF05977">
    <property type="entry name" value="MFS_3"/>
    <property type="match status" value="1"/>
</dbReference>
<feature type="transmembrane region" description="Helical" evidence="7">
    <location>
        <begin position="360"/>
        <end position="382"/>
    </location>
</feature>
<dbReference type="SUPFAM" id="SSF103473">
    <property type="entry name" value="MFS general substrate transporter"/>
    <property type="match status" value="1"/>
</dbReference>
<name>A0ABR8XWR1_9BACL</name>
<reference evidence="9 10" key="1">
    <citation type="submission" date="2020-08" db="EMBL/GenBank/DDBJ databases">
        <title>A Genomic Blueprint of the Chicken Gut Microbiome.</title>
        <authorList>
            <person name="Gilroy R."/>
            <person name="Ravi A."/>
            <person name="Getino M."/>
            <person name="Pursley I."/>
            <person name="Horton D.L."/>
            <person name="Alikhan N.-F."/>
            <person name="Baker D."/>
            <person name="Gharbi K."/>
            <person name="Hall N."/>
            <person name="Watson M."/>
            <person name="Adriaenssens E.M."/>
            <person name="Foster-Nyarko E."/>
            <person name="Jarju S."/>
            <person name="Secka A."/>
            <person name="Antonio M."/>
            <person name="Oren A."/>
            <person name="Chaudhuri R."/>
            <person name="La Ragione R.M."/>
            <person name="Hildebrand F."/>
            <person name="Pallen M.J."/>
        </authorList>
    </citation>
    <scope>NUCLEOTIDE SEQUENCE [LARGE SCALE GENOMIC DNA]</scope>
    <source>
        <strain evidence="9 10">A46</strain>
    </source>
</reference>
<comment type="subcellular location">
    <subcellularLocation>
        <location evidence="1">Cell membrane</location>
        <topology evidence="1">Multi-pass membrane protein</topology>
    </subcellularLocation>
</comment>
<feature type="transmembrane region" description="Helical" evidence="7">
    <location>
        <begin position="230"/>
        <end position="257"/>
    </location>
</feature>
<evidence type="ECO:0000259" key="8">
    <source>
        <dbReference type="PROSITE" id="PS50850"/>
    </source>
</evidence>
<feature type="transmembrane region" description="Helical" evidence="7">
    <location>
        <begin position="12"/>
        <end position="31"/>
    </location>
</feature>